<dbReference type="Gene3D" id="3.50.50.60">
    <property type="entry name" value="FAD/NAD(P)-binding domain"/>
    <property type="match status" value="2"/>
</dbReference>
<feature type="domain" description="Pyridine nucleotide-disulphide oxidoreductase dimerisation" evidence="5">
    <location>
        <begin position="340"/>
        <end position="448"/>
    </location>
</feature>
<feature type="domain" description="FAD/NAD(P)-binding" evidence="6">
    <location>
        <begin position="4"/>
        <end position="318"/>
    </location>
</feature>
<dbReference type="SUPFAM" id="SSF51905">
    <property type="entry name" value="FAD/NAD(P)-binding domain"/>
    <property type="match status" value="1"/>
</dbReference>
<evidence type="ECO:0000256" key="3">
    <source>
        <dbReference type="ARBA" id="ARBA00022630"/>
    </source>
</evidence>
<evidence type="ECO:0000256" key="2">
    <source>
        <dbReference type="ARBA" id="ARBA00007532"/>
    </source>
</evidence>
<dbReference type="InterPro" id="IPR036188">
    <property type="entry name" value="FAD/NAD-bd_sf"/>
</dbReference>
<gene>
    <name evidence="7" type="ORF">NFI88_09820</name>
</gene>
<dbReference type="PRINTS" id="PR00411">
    <property type="entry name" value="PNDRDTASEI"/>
</dbReference>
<dbReference type="InterPro" id="IPR004099">
    <property type="entry name" value="Pyr_nucl-diS_OxRdtase_dimer"/>
</dbReference>
<evidence type="ECO:0000259" key="6">
    <source>
        <dbReference type="Pfam" id="PF07992"/>
    </source>
</evidence>
<keyword evidence="4" id="KW-0274">FAD</keyword>
<proteinExistence type="inferred from homology"/>
<evidence type="ECO:0000259" key="5">
    <source>
        <dbReference type="Pfam" id="PF02852"/>
    </source>
</evidence>
<evidence type="ECO:0000256" key="4">
    <source>
        <dbReference type="ARBA" id="ARBA00022827"/>
    </source>
</evidence>
<sequence>MRVDVAVIGAGQAGTPLARGLAEVGRQVALIERTHLGGSCVNFGCTPSKAMIASARIAADARHAADWGISVGPVRVDFAAVMRRARGMAAASRGELDEALENSANPTLVRAHARLDGREGELFRVRAGDGVILAREVVLDVGTRSLLPPIDGLDGVDPITAENWIDLERLPRHLLVMGGSYIGLELAQAYRRLGAEITVVQNGPRLAEREDEDVSDAIRAILEEEGIRVLCGAEVRRAERTADGVRLVLADTVLDGSDLLVAVGRKPNTDTLGLDTVGVRLDDKGLVEVDERLSTSVPGIWAAGDIRGGPAFTHTAYADHSVLMNQIAGDRTKTTQGRIVPYAMFLDPELGRVGLSEKEAREKNIDLRIGRREMKNSGKAQELGKDKGFIKVLVDGDSNRLVGAACLCERGSDVVQLFAELMNAGAPAGVMRDAIHIHPTIGEAAKNAVVDALS</sequence>
<evidence type="ECO:0000256" key="1">
    <source>
        <dbReference type="ARBA" id="ARBA00001974"/>
    </source>
</evidence>
<comment type="cofactor">
    <cofactor evidence="1">
        <name>FAD</name>
        <dbReference type="ChEBI" id="CHEBI:57692"/>
    </cofactor>
</comment>
<dbReference type="Proteomes" id="UP001524547">
    <property type="component" value="Unassembled WGS sequence"/>
</dbReference>
<keyword evidence="3" id="KW-0285">Flavoprotein</keyword>
<dbReference type="RefSeq" id="WP_422919875.1">
    <property type="nucleotide sequence ID" value="NZ_JAMZEJ010000005.1"/>
</dbReference>
<dbReference type="Pfam" id="PF02852">
    <property type="entry name" value="Pyr_redox_dim"/>
    <property type="match status" value="1"/>
</dbReference>
<comment type="caution">
    <text evidence="7">The sequence shown here is derived from an EMBL/GenBank/DDBJ whole genome shotgun (WGS) entry which is preliminary data.</text>
</comment>
<evidence type="ECO:0000313" key="8">
    <source>
        <dbReference type="Proteomes" id="UP001524547"/>
    </source>
</evidence>
<accession>A0ABT1VXQ8</accession>
<dbReference type="PANTHER" id="PTHR43014">
    <property type="entry name" value="MERCURIC REDUCTASE"/>
    <property type="match status" value="1"/>
</dbReference>
<dbReference type="EMBL" id="JAMZEJ010000005">
    <property type="protein sequence ID" value="MCQ8241136.1"/>
    <property type="molecule type" value="Genomic_DNA"/>
</dbReference>
<dbReference type="InterPro" id="IPR023753">
    <property type="entry name" value="FAD/NAD-binding_dom"/>
</dbReference>
<comment type="similarity">
    <text evidence="2">Belongs to the class-I pyridine nucleotide-disulfide oxidoreductase family.</text>
</comment>
<dbReference type="InterPro" id="IPR001100">
    <property type="entry name" value="Pyr_nuc-diS_OxRdtase"/>
</dbReference>
<evidence type="ECO:0000313" key="7">
    <source>
        <dbReference type="EMBL" id="MCQ8241136.1"/>
    </source>
</evidence>
<organism evidence="7 8">
    <name type="scientific">Rhizosaccharibacter radicis</name>
    <dbReference type="NCBI Taxonomy" id="2782605"/>
    <lineage>
        <taxon>Bacteria</taxon>
        <taxon>Pseudomonadati</taxon>
        <taxon>Pseudomonadota</taxon>
        <taxon>Alphaproteobacteria</taxon>
        <taxon>Acetobacterales</taxon>
        <taxon>Acetobacteraceae</taxon>
        <taxon>Rhizosaccharibacter</taxon>
    </lineage>
</organism>
<dbReference type="PANTHER" id="PTHR43014:SF2">
    <property type="entry name" value="MERCURIC REDUCTASE"/>
    <property type="match status" value="1"/>
</dbReference>
<dbReference type="Gene3D" id="3.30.390.30">
    <property type="match status" value="1"/>
</dbReference>
<dbReference type="Pfam" id="PF07992">
    <property type="entry name" value="Pyr_redox_2"/>
    <property type="match status" value="1"/>
</dbReference>
<name>A0ABT1VXQ8_9PROT</name>
<dbReference type="SUPFAM" id="SSF55424">
    <property type="entry name" value="FAD/NAD-linked reductases, dimerisation (C-terminal) domain"/>
    <property type="match status" value="1"/>
</dbReference>
<keyword evidence="8" id="KW-1185">Reference proteome</keyword>
<dbReference type="PIRSF" id="PIRSF000350">
    <property type="entry name" value="Mercury_reductase_MerA"/>
    <property type="match status" value="1"/>
</dbReference>
<dbReference type="InterPro" id="IPR016156">
    <property type="entry name" value="FAD/NAD-linked_Rdtase_dimer_sf"/>
</dbReference>
<dbReference type="PRINTS" id="PR00368">
    <property type="entry name" value="FADPNR"/>
</dbReference>
<protein>
    <submittedName>
        <fullName evidence="7">Mercuric reductase</fullName>
    </submittedName>
</protein>
<reference evidence="7 8" key="1">
    <citation type="submission" date="2022-06" db="EMBL/GenBank/DDBJ databases">
        <title>Rhizosaccharibacter gen. nov. sp. nov. KSS12, endophytic bacteria isolated from sugarcane.</title>
        <authorList>
            <person name="Pitiwittayakul N."/>
        </authorList>
    </citation>
    <scope>NUCLEOTIDE SEQUENCE [LARGE SCALE GENOMIC DNA]</scope>
    <source>
        <strain evidence="7 8">KSS12</strain>
    </source>
</reference>